<evidence type="ECO:0000313" key="4">
    <source>
        <dbReference type="Proteomes" id="UP000018320"/>
    </source>
</evidence>
<dbReference type="Proteomes" id="UP000018320">
    <property type="component" value="Unassembled WGS sequence"/>
</dbReference>
<name>V6TGA6_GIAIN</name>
<feature type="compositionally biased region" description="Basic and acidic residues" evidence="1">
    <location>
        <begin position="8"/>
        <end position="28"/>
    </location>
</feature>
<protein>
    <recommendedName>
        <fullName evidence="2">Small EDRK-rich factor-like N-terminal domain-containing protein</fullName>
    </recommendedName>
</protein>
<comment type="caution">
    <text evidence="3">The sequence shown here is derived from an EMBL/GenBank/DDBJ whole genome shotgun (WGS) entry which is preliminary data.</text>
</comment>
<accession>V6TGA6</accession>
<feature type="region of interest" description="Disordered" evidence="1">
    <location>
        <begin position="1"/>
        <end position="65"/>
    </location>
</feature>
<dbReference type="Pfam" id="PF04419">
    <property type="entry name" value="SERF-like_N"/>
    <property type="match status" value="1"/>
</dbReference>
<sequence>VAWMTRGNQRDVDRERARKRKERNEGGRSRAHTGVDLAETKERNAEIMRQKQAAADARKREQGGQ</sequence>
<evidence type="ECO:0000313" key="3">
    <source>
        <dbReference type="EMBL" id="ESU37392.1"/>
    </source>
</evidence>
<proteinExistence type="predicted"/>
<organism evidence="3 4">
    <name type="scientific">Giardia intestinalis</name>
    <name type="common">Giardia lamblia</name>
    <dbReference type="NCBI Taxonomy" id="5741"/>
    <lineage>
        <taxon>Eukaryota</taxon>
        <taxon>Metamonada</taxon>
        <taxon>Diplomonadida</taxon>
        <taxon>Hexamitidae</taxon>
        <taxon>Giardiinae</taxon>
        <taxon>Giardia</taxon>
    </lineage>
</organism>
<feature type="compositionally biased region" description="Basic and acidic residues" evidence="1">
    <location>
        <begin position="56"/>
        <end position="65"/>
    </location>
</feature>
<evidence type="ECO:0000259" key="2">
    <source>
        <dbReference type="Pfam" id="PF04419"/>
    </source>
</evidence>
<evidence type="ECO:0000256" key="1">
    <source>
        <dbReference type="SAM" id="MobiDB-lite"/>
    </source>
</evidence>
<dbReference type="AlphaFoldDB" id="V6TGA6"/>
<feature type="domain" description="Small EDRK-rich factor-like N-terminal" evidence="2">
    <location>
        <begin position="4"/>
        <end position="41"/>
    </location>
</feature>
<feature type="non-terminal residue" evidence="3">
    <location>
        <position position="1"/>
    </location>
</feature>
<dbReference type="InterPro" id="IPR007513">
    <property type="entry name" value="SERF-like_N"/>
</dbReference>
<dbReference type="VEuPathDB" id="GiardiaDB:DHA2_25855"/>
<feature type="compositionally biased region" description="Basic and acidic residues" evidence="1">
    <location>
        <begin position="38"/>
        <end position="49"/>
    </location>
</feature>
<reference evidence="4" key="1">
    <citation type="submission" date="2012-02" db="EMBL/GenBank/DDBJ databases">
        <title>Genome sequencing of Giardia lamblia Genotypes A2 and B isolates (DH and GS) and comparative analysis with the genomes of Genotypes A1 and E (WB and Pig).</title>
        <authorList>
            <person name="Adam R."/>
            <person name="Dahlstrom E."/>
            <person name="Martens C."/>
            <person name="Bruno D."/>
            <person name="Barbian K."/>
            <person name="Porcella S.F."/>
            <person name="Nash T."/>
        </authorList>
    </citation>
    <scope>NUCLEOTIDE SEQUENCE</scope>
    <source>
        <strain evidence="4">DH</strain>
    </source>
</reference>
<reference evidence="3 4" key="2">
    <citation type="journal article" date="2013" name="Genome Biol. Evol.">
        <title>Genome sequencing of Giardia lamblia genotypes A2 and B isolates (DH and GS) and comparative analysis with the genomes of genotypes A1 and E (WB and Pig).</title>
        <authorList>
            <person name="Adam R.D."/>
            <person name="Dahlstrom E.W."/>
            <person name="Martens C.A."/>
            <person name="Bruno D.P."/>
            <person name="Barbian K.D."/>
            <person name="Ricklefs S.M."/>
            <person name="Hernandez M.M."/>
            <person name="Narla N.P."/>
            <person name="Patel R.B."/>
            <person name="Porcella S.F."/>
            <person name="Nash T.E."/>
        </authorList>
    </citation>
    <scope>NUCLEOTIDE SEQUENCE [LARGE SCALE GENOMIC DNA]</scope>
    <source>
        <strain evidence="3 4">DH</strain>
    </source>
</reference>
<dbReference type="EMBL" id="AHGT01000028">
    <property type="protein sequence ID" value="ESU37392.1"/>
    <property type="molecule type" value="Genomic_DNA"/>
</dbReference>
<gene>
    <name evidence="3" type="ORF">DHA2_25855</name>
</gene>